<name>A0A285HSK1_9FIRM</name>
<dbReference type="AlphaFoldDB" id="A0A285HSK1"/>
<gene>
    <name evidence="4" type="ORF">SAMN06265827_12413</name>
</gene>
<feature type="coiled-coil region" evidence="2">
    <location>
        <begin position="141"/>
        <end position="168"/>
    </location>
</feature>
<dbReference type="Proteomes" id="UP000219573">
    <property type="component" value="Unassembled WGS sequence"/>
</dbReference>
<dbReference type="PROSITE" id="PS50005">
    <property type="entry name" value="TPR"/>
    <property type="match status" value="1"/>
</dbReference>
<dbReference type="Pfam" id="PF13181">
    <property type="entry name" value="TPR_8"/>
    <property type="match status" value="1"/>
</dbReference>
<accession>A0A285HSK1</accession>
<keyword evidence="3" id="KW-0732">Signal</keyword>
<dbReference type="SMART" id="SM00028">
    <property type="entry name" value="TPR"/>
    <property type="match status" value="3"/>
</dbReference>
<dbReference type="OrthoDB" id="2112334at2"/>
<feature type="chain" id="PRO_5012877022" evidence="3">
    <location>
        <begin position="23"/>
        <end position="203"/>
    </location>
</feature>
<reference evidence="5" key="1">
    <citation type="submission" date="2017-09" db="EMBL/GenBank/DDBJ databases">
        <authorList>
            <person name="Varghese N."/>
            <person name="Submissions S."/>
        </authorList>
    </citation>
    <scope>NUCLEOTIDE SEQUENCE [LARGE SCALE GENOMIC DNA]</scope>
    <source>
        <strain evidence="5">MSL47</strain>
    </source>
</reference>
<dbReference type="InterPro" id="IPR019734">
    <property type="entry name" value="TPR_rpt"/>
</dbReference>
<evidence type="ECO:0000313" key="4">
    <source>
        <dbReference type="EMBL" id="SNY38692.1"/>
    </source>
</evidence>
<keyword evidence="1" id="KW-0802">TPR repeat</keyword>
<dbReference type="Gene3D" id="1.25.40.10">
    <property type="entry name" value="Tetratricopeptide repeat domain"/>
    <property type="match status" value="1"/>
</dbReference>
<organism evidence="4 5">
    <name type="scientific">Orenia metallireducens</name>
    <dbReference type="NCBI Taxonomy" id="1413210"/>
    <lineage>
        <taxon>Bacteria</taxon>
        <taxon>Bacillati</taxon>
        <taxon>Bacillota</taxon>
        <taxon>Clostridia</taxon>
        <taxon>Halanaerobiales</taxon>
        <taxon>Halobacteroidaceae</taxon>
        <taxon>Orenia</taxon>
    </lineage>
</organism>
<protein>
    <submittedName>
        <fullName evidence="4">Tetratricopeptide repeat-containing protein</fullName>
    </submittedName>
</protein>
<dbReference type="PANTHER" id="PTHR12558">
    <property type="entry name" value="CELL DIVISION CYCLE 16,23,27"/>
    <property type="match status" value="1"/>
</dbReference>
<keyword evidence="2" id="KW-0175">Coiled coil</keyword>
<evidence type="ECO:0000313" key="5">
    <source>
        <dbReference type="Proteomes" id="UP000219573"/>
    </source>
</evidence>
<sequence>MKRFLLILLLLSIILFPNKAWAVSKVEGKWEEVALERNKLLEDSGENIVVNYELAVAYANLGKIEQATEIFKSLDENKGKKVLKETIPKYKMIVEKNSNDIIDSNYLAFAYYIMKDYQDSKELFDRLVKLDSENIWTYNYLAVVEHELKNYNQAEKALKKSLEIEENEYTHFLLGANYYKKGKIFKALYHIGKGGKGVSLFLN</sequence>
<dbReference type="STRING" id="1413210.U472_09585"/>
<evidence type="ECO:0000256" key="3">
    <source>
        <dbReference type="SAM" id="SignalP"/>
    </source>
</evidence>
<dbReference type="RefSeq" id="WP_097018813.1">
    <property type="nucleotide sequence ID" value="NZ_OBDZ01000024.1"/>
</dbReference>
<dbReference type="PANTHER" id="PTHR12558:SF13">
    <property type="entry name" value="CELL DIVISION CYCLE PROTEIN 27 HOMOLOG"/>
    <property type="match status" value="1"/>
</dbReference>
<evidence type="ECO:0000256" key="2">
    <source>
        <dbReference type="SAM" id="Coils"/>
    </source>
</evidence>
<proteinExistence type="predicted"/>
<dbReference type="Pfam" id="PF13424">
    <property type="entry name" value="TPR_12"/>
    <property type="match status" value="1"/>
</dbReference>
<dbReference type="SUPFAM" id="SSF48452">
    <property type="entry name" value="TPR-like"/>
    <property type="match status" value="1"/>
</dbReference>
<feature type="repeat" description="TPR" evidence="1">
    <location>
        <begin position="135"/>
        <end position="168"/>
    </location>
</feature>
<feature type="signal peptide" evidence="3">
    <location>
        <begin position="1"/>
        <end position="22"/>
    </location>
</feature>
<evidence type="ECO:0000256" key="1">
    <source>
        <dbReference type="PROSITE-ProRule" id="PRU00339"/>
    </source>
</evidence>
<keyword evidence="5" id="KW-1185">Reference proteome</keyword>
<dbReference type="EMBL" id="OBDZ01000024">
    <property type="protein sequence ID" value="SNY38692.1"/>
    <property type="molecule type" value="Genomic_DNA"/>
</dbReference>
<dbReference type="InterPro" id="IPR011990">
    <property type="entry name" value="TPR-like_helical_dom_sf"/>
</dbReference>